<evidence type="ECO:0000313" key="13">
    <source>
        <dbReference type="Proteomes" id="UP000672032"/>
    </source>
</evidence>
<feature type="region of interest" description="Disordered" evidence="9">
    <location>
        <begin position="83"/>
        <end position="124"/>
    </location>
</feature>
<evidence type="ECO:0000256" key="8">
    <source>
        <dbReference type="ARBA" id="ARBA00023288"/>
    </source>
</evidence>
<evidence type="ECO:0000256" key="1">
    <source>
        <dbReference type="ARBA" id="ARBA00004589"/>
    </source>
</evidence>
<feature type="compositionally biased region" description="Low complexity" evidence="9">
    <location>
        <begin position="105"/>
        <end position="124"/>
    </location>
</feature>
<dbReference type="InterPro" id="IPR008427">
    <property type="entry name" value="Extracellular_membr_CFEM_dom"/>
</dbReference>
<evidence type="ECO:0000256" key="5">
    <source>
        <dbReference type="ARBA" id="ARBA00022622"/>
    </source>
</evidence>
<dbReference type="EMBL" id="CP063412">
    <property type="protein sequence ID" value="QSZ37183.1"/>
    <property type="molecule type" value="Genomic_DNA"/>
</dbReference>
<reference evidence="12" key="1">
    <citation type="submission" date="2020-10" db="EMBL/GenBank/DDBJ databases">
        <title>Genome Sequence of Monilinia vaccinii-corymbosi Sheds Light on Mummy Berry Disease Infection of Blueberry and Mating Type.</title>
        <authorList>
            <person name="Yow A.G."/>
            <person name="Zhang Y."/>
            <person name="Bansal K."/>
            <person name="Eacker S.M."/>
            <person name="Sullivan S."/>
            <person name="Liachko I."/>
            <person name="Cubeta M.A."/>
            <person name="Rollins J.A."/>
            <person name="Ashrafi H."/>
        </authorList>
    </citation>
    <scope>NUCLEOTIDE SEQUENCE</scope>
    <source>
        <strain evidence="12">RL-1</strain>
    </source>
</reference>
<evidence type="ECO:0000256" key="4">
    <source>
        <dbReference type="ARBA" id="ARBA00022525"/>
    </source>
</evidence>
<evidence type="ECO:0000256" key="10">
    <source>
        <dbReference type="SAM" id="SignalP"/>
    </source>
</evidence>
<protein>
    <recommendedName>
        <fullName evidence="11">CFEM domain-containing protein</fullName>
    </recommendedName>
</protein>
<feature type="chain" id="PRO_5032329433" description="CFEM domain-containing protein" evidence="10">
    <location>
        <begin position="22"/>
        <end position="870"/>
    </location>
</feature>
<keyword evidence="5" id="KW-0472">Membrane</keyword>
<evidence type="ECO:0000256" key="6">
    <source>
        <dbReference type="ARBA" id="ARBA00022729"/>
    </source>
</evidence>
<proteinExistence type="inferred from homology"/>
<evidence type="ECO:0000256" key="7">
    <source>
        <dbReference type="ARBA" id="ARBA00023157"/>
    </source>
</evidence>
<keyword evidence="8" id="KW-0449">Lipoprotein</keyword>
<dbReference type="GO" id="GO:0098552">
    <property type="term" value="C:side of membrane"/>
    <property type="evidence" value="ECO:0007669"/>
    <property type="project" value="UniProtKB-KW"/>
</dbReference>
<feature type="domain" description="CFEM" evidence="11">
    <location>
        <begin position="637"/>
        <end position="699"/>
    </location>
</feature>
<comment type="similarity">
    <text evidence="3">Belongs to the RBT5 family.</text>
</comment>
<comment type="subcellular location">
    <subcellularLocation>
        <location evidence="1">Membrane</location>
        <topology evidence="1">Lipid-anchor</topology>
        <topology evidence="1">GPI-anchor</topology>
    </subcellularLocation>
    <subcellularLocation>
        <location evidence="2">Secreted</location>
    </subcellularLocation>
</comment>
<evidence type="ECO:0000259" key="11">
    <source>
        <dbReference type="Pfam" id="PF05730"/>
    </source>
</evidence>
<dbReference type="Proteomes" id="UP000672032">
    <property type="component" value="Chromosome 8"/>
</dbReference>
<dbReference type="GO" id="GO:0005576">
    <property type="term" value="C:extracellular region"/>
    <property type="evidence" value="ECO:0007669"/>
    <property type="project" value="UniProtKB-SubCell"/>
</dbReference>
<keyword evidence="13" id="KW-1185">Reference proteome</keyword>
<keyword evidence="7" id="KW-1015">Disulfide bond</keyword>
<dbReference type="OrthoDB" id="5431405at2759"/>
<organism evidence="12 13">
    <name type="scientific">Monilinia vaccinii-corymbosi</name>
    <dbReference type="NCBI Taxonomy" id="61207"/>
    <lineage>
        <taxon>Eukaryota</taxon>
        <taxon>Fungi</taxon>
        <taxon>Dikarya</taxon>
        <taxon>Ascomycota</taxon>
        <taxon>Pezizomycotina</taxon>
        <taxon>Leotiomycetes</taxon>
        <taxon>Helotiales</taxon>
        <taxon>Sclerotiniaceae</taxon>
        <taxon>Monilinia</taxon>
    </lineage>
</organism>
<sequence>MKSQTLSALAALATSLHLATATRGLGWAEDIPGFSCPSNTNNECSSSQEGGWDFGDLASGPFSSYNDFSFSGFTCSDSFGKRDNPKFPRRSSGKCISGTASSDHGSSPQFSCGGSSGSGSSSSGSKDISAFSISTLHVTTEFDCDLEFHYGMSDGSTCKQRSSCSSGGSHITNSQCGGAKNVTVVYPSTGQTNPAAAGKDSCSIGISSIGFDCSPASATQHPSTSAVIKTTSSVPSEHTSVESSTLVFSSSKITPVESIPSATGTSYTFVGTGPTKSSSIIGTSVKSSSSAETNINTSAKPSSATSIIGTSVYSSPAGSAPGSSATSIIGTYVNGSSTAVQLITSTIYATSVSTIISCAETVTDCPARSTVLTTVIIPVSTTICPVTATEVPGSLTASSPAASTGSAPSSYASSIIGTSVGTAPVSSDTAVPSVPCVSSGVLLSGQTACPVSSGSAPSSEASSIIGTSVGTAPVSSHTITPATSPATTAYTTVVVQESTTICPVTLTHTTGGVTSFETTSTTSTVLASSTIVVTAPTSAPSSSAEGVISVPAPSATSVQTTAYTTVVIQTSTTVCPVTLTHTTGGVTSFETTSTTSTVFASSTVVSSIAVTVTAPVSSVQGVTPTPSASTPTETAPCPDVLPQCLNTWMFLVGCKTNTDSDCYCPNESFVSNVFECLSAYGASAPDIDDAQKYFQGICAPYVSTNPAIVTAAPPIYTPAAPSAAATSTSSAEGLAPTPVTTVTLVATIVVPCTESSGSLAGSTIPSSSTTTTISTALVVPQVVFSTAPAAGSGPGSVALVPGTTPASQAAAYTTPAAPSPPTPSGVAGATNIPPSPAKTTSPVEFTGNAIKSTSSVGGLIAAALIAILAL</sequence>
<dbReference type="Pfam" id="PF05730">
    <property type="entry name" value="CFEM"/>
    <property type="match status" value="1"/>
</dbReference>
<evidence type="ECO:0000256" key="2">
    <source>
        <dbReference type="ARBA" id="ARBA00004613"/>
    </source>
</evidence>
<evidence type="ECO:0000313" key="12">
    <source>
        <dbReference type="EMBL" id="QSZ37183.1"/>
    </source>
</evidence>
<name>A0A8A3PQB0_9HELO</name>
<dbReference type="AlphaFoldDB" id="A0A8A3PQB0"/>
<keyword evidence="4" id="KW-0964">Secreted</keyword>
<feature type="signal peptide" evidence="10">
    <location>
        <begin position="1"/>
        <end position="21"/>
    </location>
</feature>
<accession>A0A8A3PQB0</accession>
<evidence type="ECO:0000256" key="3">
    <source>
        <dbReference type="ARBA" id="ARBA00010031"/>
    </source>
</evidence>
<evidence type="ECO:0000256" key="9">
    <source>
        <dbReference type="SAM" id="MobiDB-lite"/>
    </source>
</evidence>
<gene>
    <name evidence="12" type="ORF">DSL72_009277</name>
</gene>
<feature type="region of interest" description="Disordered" evidence="9">
    <location>
        <begin position="810"/>
        <end position="842"/>
    </location>
</feature>
<keyword evidence="5" id="KW-0325">Glycoprotein</keyword>
<keyword evidence="5" id="KW-0336">GPI-anchor</keyword>
<keyword evidence="6 10" id="KW-0732">Signal</keyword>